<keyword evidence="5" id="KW-0234">DNA repair</keyword>
<dbReference type="InterPro" id="IPR001126">
    <property type="entry name" value="UmuC"/>
</dbReference>
<dbReference type="PANTHER" id="PTHR45873">
    <property type="entry name" value="DNA POLYMERASE ETA"/>
    <property type="match status" value="1"/>
</dbReference>
<dbReference type="EMBL" id="LNIX01000012">
    <property type="protein sequence ID" value="OXA48120.1"/>
    <property type="molecule type" value="Genomic_DNA"/>
</dbReference>
<dbReference type="Gene3D" id="3.30.70.270">
    <property type="match status" value="1"/>
</dbReference>
<evidence type="ECO:0000259" key="7">
    <source>
        <dbReference type="PROSITE" id="PS50173"/>
    </source>
</evidence>
<organism evidence="8 9">
    <name type="scientific">Folsomia candida</name>
    <name type="common">Springtail</name>
    <dbReference type="NCBI Taxonomy" id="158441"/>
    <lineage>
        <taxon>Eukaryota</taxon>
        <taxon>Metazoa</taxon>
        <taxon>Ecdysozoa</taxon>
        <taxon>Arthropoda</taxon>
        <taxon>Hexapoda</taxon>
        <taxon>Collembola</taxon>
        <taxon>Entomobryomorpha</taxon>
        <taxon>Isotomoidea</taxon>
        <taxon>Isotomidae</taxon>
        <taxon>Proisotominae</taxon>
        <taxon>Folsomia</taxon>
    </lineage>
</organism>
<evidence type="ECO:0000313" key="8">
    <source>
        <dbReference type="EMBL" id="OXA48120.1"/>
    </source>
</evidence>
<gene>
    <name evidence="8" type="ORF">Fcan01_17040</name>
</gene>
<dbReference type="GO" id="GO:0005634">
    <property type="term" value="C:nucleus"/>
    <property type="evidence" value="ECO:0007669"/>
    <property type="project" value="UniProtKB-SubCell"/>
</dbReference>
<dbReference type="GO" id="GO:0035861">
    <property type="term" value="C:site of double-strand break"/>
    <property type="evidence" value="ECO:0007669"/>
    <property type="project" value="TreeGrafter"/>
</dbReference>
<dbReference type="GO" id="GO:0009314">
    <property type="term" value="P:response to radiation"/>
    <property type="evidence" value="ECO:0007669"/>
    <property type="project" value="TreeGrafter"/>
</dbReference>
<evidence type="ECO:0000256" key="2">
    <source>
        <dbReference type="ARBA" id="ARBA00022679"/>
    </source>
</evidence>
<dbReference type="GO" id="GO:0006281">
    <property type="term" value="P:DNA repair"/>
    <property type="evidence" value="ECO:0007669"/>
    <property type="project" value="UniProtKB-KW"/>
</dbReference>
<keyword evidence="3" id="KW-0479">Metal-binding</keyword>
<keyword evidence="6" id="KW-0539">Nucleus</keyword>
<dbReference type="InterPro" id="IPR043128">
    <property type="entry name" value="Rev_trsase/Diguanyl_cyclase"/>
</dbReference>
<dbReference type="GO" id="GO:0046872">
    <property type="term" value="F:metal ion binding"/>
    <property type="evidence" value="ECO:0007669"/>
    <property type="project" value="UniProtKB-KW"/>
</dbReference>
<comment type="subcellular location">
    <subcellularLocation>
        <location evidence="1">Nucleus</location>
    </subcellularLocation>
</comment>
<dbReference type="GO" id="GO:0005657">
    <property type="term" value="C:replication fork"/>
    <property type="evidence" value="ECO:0007669"/>
    <property type="project" value="TreeGrafter"/>
</dbReference>
<evidence type="ECO:0000256" key="3">
    <source>
        <dbReference type="ARBA" id="ARBA00022723"/>
    </source>
</evidence>
<name>A0A226DSR8_FOLCA</name>
<dbReference type="PANTHER" id="PTHR45873:SF1">
    <property type="entry name" value="DNA POLYMERASE ETA"/>
    <property type="match status" value="1"/>
</dbReference>
<evidence type="ECO:0000313" key="9">
    <source>
        <dbReference type="Proteomes" id="UP000198287"/>
    </source>
</evidence>
<protein>
    <submittedName>
        <fullName evidence="8">DNA polymerase eta</fullName>
    </submittedName>
</protein>
<reference evidence="8 9" key="1">
    <citation type="submission" date="2015-12" db="EMBL/GenBank/DDBJ databases">
        <title>The genome of Folsomia candida.</title>
        <authorList>
            <person name="Faddeeva A."/>
            <person name="Derks M.F."/>
            <person name="Anvar Y."/>
            <person name="Smit S."/>
            <person name="Van Straalen N."/>
            <person name="Roelofs D."/>
        </authorList>
    </citation>
    <scope>NUCLEOTIDE SEQUENCE [LARGE SCALE GENOMIC DNA]</scope>
    <source>
        <strain evidence="8 9">VU population</strain>
        <tissue evidence="8">Whole body</tissue>
    </source>
</reference>
<dbReference type="PROSITE" id="PS50173">
    <property type="entry name" value="UMUC"/>
    <property type="match status" value="1"/>
</dbReference>
<dbReference type="Proteomes" id="UP000198287">
    <property type="component" value="Unassembled WGS sequence"/>
</dbReference>
<sequence>MAPRCRVILVIDADSFEVQVYQKKEEWKYTIGGPCVVAINDNPTGSIDCDHNFDTSVYFFLEKEEYRLLDGMGFAQKVVKFIEQEAKIISSAGISSNKLLAKVACKYNKPNGITALTRQGFNRICSDIDFRDLTGLGGDLGEKVENLFGQLYLNQLRNMLNFTWNLNCLANWVGYEDTEYVREIANGICYQEVEDKLMFDGLNCGRGYLKIETKGDFRSELNYLAQNLKDRLNLEVKYNKRFAKNVLVQYTRRTLGGIYTESFNVEFNPVTDFGFDGEGSL</sequence>
<dbReference type="STRING" id="158441.A0A226DSR8"/>
<accession>A0A226DSR8</accession>
<keyword evidence="4" id="KW-0227">DNA damage</keyword>
<keyword evidence="9" id="KW-1185">Reference proteome</keyword>
<dbReference type="InterPro" id="IPR052230">
    <property type="entry name" value="DNA_polymerase_eta"/>
</dbReference>
<proteinExistence type="predicted"/>
<evidence type="ECO:0000256" key="6">
    <source>
        <dbReference type="ARBA" id="ARBA00023242"/>
    </source>
</evidence>
<dbReference type="InterPro" id="IPR043502">
    <property type="entry name" value="DNA/RNA_pol_sf"/>
</dbReference>
<evidence type="ECO:0000256" key="4">
    <source>
        <dbReference type="ARBA" id="ARBA00022763"/>
    </source>
</evidence>
<dbReference type="OrthoDB" id="447129at2759"/>
<dbReference type="SUPFAM" id="SSF56672">
    <property type="entry name" value="DNA/RNA polymerases"/>
    <property type="match status" value="1"/>
</dbReference>
<dbReference type="GO" id="GO:0042276">
    <property type="term" value="P:error-prone translesion synthesis"/>
    <property type="evidence" value="ECO:0007669"/>
    <property type="project" value="TreeGrafter"/>
</dbReference>
<keyword evidence="2" id="KW-0808">Transferase</keyword>
<evidence type="ECO:0000256" key="1">
    <source>
        <dbReference type="ARBA" id="ARBA00004123"/>
    </source>
</evidence>
<comment type="caution">
    <text evidence="8">The sequence shown here is derived from an EMBL/GenBank/DDBJ whole genome shotgun (WGS) entry which is preliminary data.</text>
</comment>
<evidence type="ECO:0000256" key="5">
    <source>
        <dbReference type="ARBA" id="ARBA00023204"/>
    </source>
</evidence>
<feature type="domain" description="UmuC" evidence="7">
    <location>
        <begin position="76"/>
        <end position="137"/>
    </location>
</feature>
<dbReference type="AlphaFoldDB" id="A0A226DSR8"/>
<dbReference type="GO" id="GO:0003887">
    <property type="term" value="F:DNA-directed DNA polymerase activity"/>
    <property type="evidence" value="ECO:0007669"/>
    <property type="project" value="TreeGrafter"/>
</dbReference>